<reference evidence="4 5" key="1">
    <citation type="submission" date="2016-07" db="EMBL/GenBank/DDBJ databases">
        <title>Draft genome sequence of Prauserella sp. YIM 121212, isolated from alkaline soil.</title>
        <authorList>
            <person name="Ruckert C."/>
            <person name="Albersmeier A."/>
            <person name="Jiang C.-L."/>
            <person name="Jiang Y."/>
            <person name="Kalinowski J."/>
            <person name="Schneider O."/>
            <person name="Winkler A."/>
            <person name="Zotchev S.B."/>
        </authorList>
    </citation>
    <scope>NUCLEOTIDE SEQUENCE [LARGE SCALE GENOMIC DNA]</scope>
    <source>
        <strain evidence="4 5">YIM 121212</strain>
    </source>
</reference>
<dbReference type="EMBL" id="MASU01000012">
    <property type="protein sequence ID" value="PXY25612.1"/>
    <property type="molecule type" value="Genomic_DNA"/>
</dbReference>
<evidence type="ECO:0000259" key="3">
    <source>
        <dbReference type="Pfam" id="PF00156"/>
    </source>
</evidence>
<dbReference type="Pfam" id="PF00156">
    <property type="entry name" value="Pribosyltran"/>
    <property type="match status" value="1"/>
</dbReference>
<protein>
    <submittedName>
        <fullName evidence="4">Phosphoribosyltransferase</fullName>
    </submittedName>
</protein>
<evidence type="ECO:0000256" key="2">
    <source>
        <dbReference type="ARBA" id="ARBA00022679"/>
    </source>
</evidence>
<keyword evidence="5" id="KW-1185">Reference proteome</keyword>
<dbReference type="InterPro" id="IPR029057">
    <property type="entry name" value="PRTase-like"/>
</dbReference>
<name>A0A318LM12_9PSEU</name>
<dbReference type="AlphaFoldDB" id="A0A318LM12"/>
<dbReference type="InterPro" id="IPR000836">
    <property type="entry name" value="PRTase_dom"/>
</dbReference>
<dbReference type="PANTHER" id="PTHR43363">
    <property type="entry name" value="HYPOXANTHINE PHOSPHORIBOSYLTRANSFERASE"/>
    <property type="match status" value="1"/>
</dbReference>
<gene>
    <name evidence="4" type="ORF">BA062_26085</name>
</gene>
<dbReference type="Proteomes" id="UP000247892">
    <property type="component" value="Unassembled WGS sequence"/>
</dbReference>
<keyword evidence="1 4" id="KW-0328">Glycosyltransferase</keyword>
<dbReference type="Gene3D" id="3.40.50.2020">
    <property type="match status" value="1"/>
</dbReference>
<sequence length="187" mass="20224">MTRTALRVFEHQRIWRVTPEALSDACLLLFAAISRDHPKVDHVIGIANGGVAPARILAGRLGAKPRTVQAQHNADDGLYRQATGKVTVDVDAFRRSIGRSKLHGAILVVDDICGSGATLHKVRNVLTPVLAPDAHVITATLCLNTGAETCPDYSVWTVSDWVSFPWEKRPAQPTTDIPIPAQVTSHA</sequence>
<evidence type="ECO:0000256" key="1">
    <source>
        <dbReference type="ARBA" id="ARBA00022676"/>
    </source>
</evidence>
<evidence type="ECO:0000313" key="5">
    <source>
        <dbReference type="Proteomes" id="UP000247892"/>
    </source>
</evidence>
<feature type="domain" description="Phosphoribosyltransferase" evidence="3">
    <location>
        <begin position="29"/>
        <end position="167"/>
    </location>
</feature>
<dbReference type="SUPFAM" id="SSF53271">
    <property type="entry name" value="PRTase-like"/>
    <property type="match status" value="1"/>
</dbReference>
<keyword evidence="2 4" id="KW-0808">Transferase</keyword>
<accession>A0A318LM12</accession>
<dbReference type="RefSeq" id="WP_110341302.1">
    <property type="nucleotide sequence ID" value="NZ_MASU01000012.1"/>
</dbReference>
<dbReference type="GO" id="GO:0016757">
    <property type="term" value="F:glycosyltransferase activity"/>
    <property type="evidence" value="ECO:0007669"/>
    <property type="project" value="UniProtKB-KW"/>
</dbReference>
<organism evidence="4 5">
    <name type="scientific">Prauserella flavalba</name>
    <dbReference type="NCBI Taxonomy" id="1477506"/>
    <lineage>
        <taxon>Bacteria</taxon>
        <taxon>Bacillati</taxon>
        <taxon>Actinomycetota</taxon>
        <taxon>Actinomycetes</taxon>
        <taxon>Pseudonocardiales</taxon>
        <taxon>Pseudonocardiaceae</taxon>
        <taxon>Prauserella</taxon>
    </lineage>
</organism>
<dbReference type="CDD" id="cd06223">
    <property type="entry name" value="PRTases_typeI"/>
    <property type="match status" value="1"/>
</dbReference>
<comment type="caution">
    <text evidence="4">The sequence shown here is derived from an EMBL/GenBank/DDBJ whole genome shotgun (WGS) entry which is preliminary data.</text>
</comment>
<evidence type="ECO:0000313" key="4">
    <source>
        <dbReference type="EMBL" id="PXY25612.1"/>
    </source>
</evidence>
<dbReference type="OrthoDB" id="307631at2"/>
<proteinExistence type="predicted"/>
<dbReference type="PANTHER" id="PTHR43363:SF1">
    <property type="entry name" value="HYPOXANTHINE-GUANINE PHOSPHORIBOSYLTRANSFERASE"/>
    <property type="match status" value="1"/>
</dbReference>